<feature type="compositionally biased region" description="Basic and acidic residues" evidence="1">
    <location>
        <begin position="130"/>
        <end position="144"/>
    </location>
</feature>
<evidence type="ECO:0000256" key="1">
    <source>
        <dbReference type="SAM" id="MobiDB-lite"/>
    </source>
</evidence>
<protein>
    <submittedName>
        <fullName evidence="2">Uncharacterized protein</fullName>
    </submittedName>
</protein>
<evidence type="ECO:0000313" key="3">
    <source>
        <dbReference type="Proteomes" id="UP001165090"/>
    </source>
</evidence>
<feature type="region of interest" description="Disordered" evidence="1">
    <location>
        <begin position="1"/>
        <end position="167"/>
    </location>
</feature>
<keyword evidence="3" id="KW-1185">Reference proteome</keyword>
<organism evidence="2 3">
    <name type="scientific">Volvox africanus</name>
    <dbReference type="NCBI Taxonomy" id="51714"/>
    <lineage>
        <taxon>Eukaryota</taxon>
        <taxon>Viridiplantae</taxon>
        <taxon>Chlorophyta</taxon>
        <taxon>core chlorophytes</taxon>
        <taxon>Chlorophyceae</taxon>
        <taxon>CS clade</taxon>
        <taxon>Chlamydomonadales</taxon>
        <taxon>Volvocaceae</taxon>
        <taxon>Volvox</taxon>
    </lineage>
</organism>
<accession>A0ABQ5SC04</accession>
<feature type="compositionally biased region" description="Basic and acidic residues" evidence="1">
    <location>
        <begin position="99"/>
        <end position="116"/>
    </location>
</feature>
<reference evidence="2 3" key="1">
    <citation type="journal article" date="2023" name="IScience">
        <title>Expanded male sex-determining region conserved during the evolution of homothallism in the green alga Volvox.</title>
        <authorList>
            <person name="Yamamoto K."/>
            <person name="Matsuzaki R."/>
            <person name="Mahakham W."/>
            <person name="Heman W."/>
            <person name="Sekimoto H."/>
            <person name="Kawachi M."/>
            <person name="Minakuchi Y."/>
            <person name="Toyoda A."/>
            <person name="Nozaki H."/>
        </authorList>
    </citation>
    <scope>NUCLEOTIDE SEQUENCE [LARGE SCALE GENOMIC DNA]</scope>
    <source>
        <strain evidence="2 3">NIES-4468</strain>
    </source>
</reference>
<feature type="compositionally biased region" description="Low complexity" evidence="1">
    <location>
        <begin position="32"/>
        <end position="50"/>
    </location>
</feature>
<name>A0ABQ5SC04_9CHLO</name>
<feature type="compositionally biased region" description="Basic residues" evidence="1">
    <location>
        <begin position="71"/>
        <end position="83"/>
    </location>
</feature>
<comment type="caution">
    <text evidence="2">The sequence shown here is derived from an EMBL/GenBank/DDBJ whole genome shotgun (WGS) entry which is preliminary data.</text>
</comment>
<proteinExistence type="predicted"/>
<evidence type="ECO:0000313" key="2">
    <source>
        <dbReference type="EMBL" id="GLI67435.1"/>
    </source>
</evidence>
<dbReference type="EMBL" id="BSDZ01000078">
    <property type="protein sequence ID" value="GLI67435.1"/>
    <property type="molecule type" value="Genomic_DNA"/>
</dbReference>
<dbReference type="Proteomes" id="UP001165090">
    <property type="component" value="Unassembled WGS sequence"/>
</dbReference>
<feature type="compositionally biased region" description="Acidic residues" evidence="1">
    <location>
        <begin position="145"/>
        <end position="167"/>
    </location>
</feature>
<gene>
    <name evidence="2" type="ORF">VaNZ11_011602</name>
</gene>
<sequence length="179" mass="20051">MMVLAANAARIHQKEKENKAARRRQAKSSQPSKARNSSRNATNSSKAAAKGYSPFILPSRFSNDDNVRPSTKVRRTSMGIKRKVPVEDKSTDGDDNNDSYDHQGKKVKSASEDVRCTRARRQRGSSGSKKKQELLEEEVSKNEKSEDEQDDATSAREDDDNDDSEIEDEHLSCLFLSLC</sequence>